<evidence type="ECO:0000259" key="9">
    <source>
        <dbReference type="SMART" id="SM00813"/>
    </source>
</evidence>
<comment type="similarity">
    <text evidence="3">Belongs to the glycosyl hydrolase 51 family.</text>
</comment>
<gene>
    <name evidence="10" type="ORF">EAV92_23645</name>
</gene>
<reference evidence="10 11" key="1">
    <citation type="submission" date="2018-10" db="EMBL/GenBank/DDBJ databases">
        <title>Genome Sequence of Cohnella sp.</title>
        <authorList>
            <person name="Srinivasan S."/>
            <person name="Kim M.K."/>
        </authorList>
    </citation>
    <scope>NUCLEOTIDE SEQUENCE [LARGE SCALE GENOMIC DNA]</scope>
    <source>
        <strain evidence="10 11">18JY8-7</strain>
    </source>
</reference>
<dbReference type="Gene3D" id="2.60.40.1180">
    <property type="entry name" value="Golgi alpha-mannosidase II"/>
    <property type="match status" value="1"/>
</dbReference>
<dbReference type="InterPro" id="IPR010720">
    <property type="entry name" value="Alpha-L-AF_C"/>
</dbReference>
<dbReference type="RefSeq" id="WP_123043354.1">
    <property type="nucleotide sequence ID" value="NZ_CP033433.1"/>
</dbReference>
<dbReference type="Gene3D" id="3.20.20.80">
    <property type="entry name" value="Glycosidases"/>
    <property type="match status" value="1"/>
</dbReference>
<dbReference type="SUPFAM" id="SSF51445">
    <property type="entry name" value="(Trans)glycosidases"/>
    <property type="match status" value="1"/>
</dbReference>
<evidence type="ECO:0000256" key="1">
    <source>
        <dbReference type="ARBA" id="ARBA00001462"/>
    </source>
</evidence>
<organism evidence="10 11">
    <name type="scientific">Cohnella candidum</name>
    <dbReference type="NCBI Taxonomy" id="2674991"/>
    <lineage>
        <taxon>Bacteria</taxon>
        <taxon>Bacillati</taxon>
        <taxon>Bacillota</taxon>
        <taxon>Bacilli</taxon>
        <taxon>Bacillales</taxon>
        <taxon>Paenibacillaceae</taxon>
        <taxon>Cohnella</taxon>
    </lineage>
</organism>
<evidence type="ECO:0000313" key="11">
    <source>
        <dbReference type="Proteomes" id="UP000269097"/>
    </source>
</evidence>
<dbReference type="GO" id="GO:0046373">
    <property type="term" value="P:L-arabinose metabolic process"/>
    <property type="evidence" value="ECO:0007669"/>
    <property type="project" value="InterPro"/>
</dbReference>
<dbReference type="InterPro" id="IPR055235">
    <property type="entry name" value="ASD1_cat"/>
</dbReference>
<evidence type="ECO:0000256" key="7">
    <source>
        <dbReference type="ARBA" id="ARBA00023277"/>
    </source>
</evidence>
<dbReference type="KEGG" id="coh:EAV92_23645"/>
<evidence type="ECO:0000256" key="6">
    <source>
        <dbReference type="ARBA" id="ARBA00022801"/>
    </source>
</evidence>
<proteinExistence type="inferred from homology"/>
<dbReference type="GO" id="GO:0046556">
    <property type="term" value="F:alpha-L-arabinofuranosidase activity"/>
    <property type="evidence" value="ECO:0007669"/>
    <property type="project" value="UniProtKB-EC"/>
</dbReference>
<dbReference type="SMART" id="SM00813">
    <property type="entry name" value="Alpha-L-AF_C"/>
    <property type="match status" value="1"/>
</dbReference>
<dbReference type="AlphaFoldDB" id="A0A3G3K457"/>
<name>A0A3G3K457_9BACL</name>
<dbReference type="SUPFAM" id="SSF51011">
    <property type="entry name" value="Glycosyl hydrolase domain"/>
    <property type="match status" value="1"/>
</dbReference>
<feature type="domain" description="Alpha-L-arabinofuranosidase C-terminal" evidence="9">
    <location>
        <begin position="445"/>
        <end position="659"/>
    </location>
</feature>
<evidence type="ECO:0000313" key="10">
    <source>
        <dbReference type="EMBL" id="AYQ75273.1"/>
    </source>
</evidence>
<keyword evidence="8" id="KW-0326">Glycosidase</keyword>
<dbReference type="GO" id="GO:0000272">
    <property type="term" value="P:polysaccharide catabolic process"/>
    <property type="evidence" value="ECO:0007669"/>
    <property type="project" value="TreeGrafter"/>
</dbReference>
<dbReference type="Pfam" id="PF22848">
    <property type="entry name" value="ASD1_dom"/>
    <property type="match status" value="1"/>
</dbReference>
<evidence type="ECO:0000256" key="8">
    <source>
        <dbReference type="ARBA" id="ARBA00023295"/>
    </source>
</evidence>
<sequence>MNAKIKIDCGKPSEHIVNPYLFGHFVEDIRDHMEAMLAFPLKDMDFESESETKKAVSGNWSPFTNGRNTEYALEAPAPRHSGRAQRIRVLSDDEAYAGIAQKAALKGPMTYKVKLVARASIELKYVFVEAVDRRSDESLGRVRVELASHNWKEYEADLAVARACSASEIRLYVPAEHPRWIDHVSTGMLWIDHLSLLPADNIGLVKREVVEMTRDLNAGMMRLAGNYISAYHWEHGVGPALERPVMYNEAWGGWTSKYFGTDEFIRFCRELQVEPLICVNDGSGTPEEAAQWVEYCNGGIDTPMGARRAANGHPEPYDVRYWEIGNEVWGQWQVGTCSANRFAERCASFAKAMKAADPSLVLLACGHTDQEWNETVLDLAGEHFDYLTLHLYHGYGRFGMNRDTPPEERYKAMAAYSEWTRRDLHETKARILANPKHAHVKIAITEYNTMYYPNTIRKGLPEEHTLGAAAANAANLNEMLRCSDMVQIGSFSDLVNGWLGGCIRVGDYYADQYRGKEPGWSGFPLTVYGTPTYEVMKLYANRDIRRMLPVETVCGSFSIQANKPTPIQLDALPDLDVAACANEDGSVVTVFIVNRSLQEVNTELNLDAFQATGETILHEITGNSADDINSVFEPNLIGCTSRIVPAADWQRGYALRPSSIYALEIKAQA</sequence>
<comment type="pathway">
    <text evidence="2">Glycan metabolism.</text>
</comment>
<dbReference type="EMBL" id="CP033433">
    <property type="protein sequence ID" value="AYQ75273.1"/>
    <property type="molecule type" value="Genomic_DNA"/>
</dbReference>
<keyword evidence="6" id="KW-0378">Hydrolase</keyword>
<evidence type="ECO:0000256" key="2">
    <source>
        <dbReference type="ARBA" id="ARBA00004881"/>
    </source>
</evidence>
<evidence type="ECO:0000256" key="4">
    <source>
        <dbReference type="ARBA" id="ARBA00011165"/>
    </source>
</evidence>
<dbReference type="EC" id="3.2.1.55" evidence="5"/>
<dbReference type="PANTHER" id="PTHR43576">
    <property type="entry name" value="ALPHA-L-ARABINOFURANOSIDASE C-RELATED"/>
    <property type="match status" value="1"/>
</dbReference>
<comment type="subunit">
    <text evidence="4">Homohexamer; trimer of dimers.</text>
</comment>
<dbReference type="InterPro" id="IPR017853">
    <property type="entry name" value="GH"/>
</dbReference>
<keyword evidence="7" id="KW-0119">Carbohydrate metabolism</keyword>
<dbReference type="InterPro" id="IPR013780">
    <property type="entry name" value="Glyco_hydro_b"/>
</dbReference>
<dbReference type="Proteomes" id="UP000269097">
    <property type="component" value="Chromosome"/>
</dbReference>
<protein>
    <recommendedName>
        <fullName evidence="5">non-reducing end alpha-L-arabinofuranosidase</fullName>
        <ecNumber evidence="5">3.2.1.55</ecNumber>
    </recommendedName>
</protein>
<evidence type="ECO:0000256" key="5">
    <source>
        <dbReference type="ARBA" id="ARBA00012670"/>
    </source>
</evidence>
<dbReference type="Pfam" id="PF06964">
    <property type="entry name" value="Alpha-L-AF_C"/>
    <property type="match status" value="1"/>
</dbReference>
<accession>A0A3G3K457</accession>
<evidence type="ECO:0000256" key="3">
    <source>
        <dbReference type="ARBA" id="ARBA00007186"/>
    </source>
</evidence>
<keyword evidence="11" id="KW-1185">Reference proteome</keyword>
<comment type="catalytic activity">
    <reaction evidence="1">
        <text>Hydrolysis of terminal non-reducing alpha-L-arabinofuranoside residues in alpha-L-arabinosides.</text>
        <dbReference type="EC" id="3.2.1.55"/>
    </reaction>
</comment>